<keyword evidence="3 6" id="KW-0862">Zinc</keyword>
<dbReference type="SUPFAM" id="SSF54928">
    <property type="entry name" value="RNA-binding domain, RBD"/>
    <property type="match status" value="3"/>
</dbReference>
<gene>
    <name evidence="11" type="ORF">OUZ56_028402</name>
</gene>
<dbReference type="EMBL" id="JAOYFB010000040">
    <property type="protein sequence ID" value="KAK4036343.1"/>
    <property type="molecule type" value="Genomic_DNA"/>
</dbReference>
<sequence length="529" mass="58401">MSDAPEPKGKEMADEDGFVVRLRGLPWAVTDDDILKFFEDSNIVGGAAGIHMTYTREGRPTGEGYLELGCEEDVERALTKHNEHLGPRYIEVFRSKRSEMEWMVKRSGPPNAAAPSSDDDCFVRLRGLPFGCSKEEIAQFFTGLEIVPNGITLPTDYSGRSTGEAYIQFATSALAERALEKHKEKIGHRYIEIFRSSLSEARAALASIPRGGGGGGGRGGGSHEGRFGGGGDRYGGGRPSPYDRNVDRYGGGPGQMRHGGGHMRRREDPYMRGGDWGNGGGPPRYMEPSFERPRTLKTLYGDEGSGHRIHMRGLPFRASEDDIAEFFHPLHPVAIHIGYEQGRASGEADVEFATHEDAVRAMSRDKCNMQHRYIELFLNSTAGPAGYGPPYGANEDITSSVACARHYPHGLGNRVRLWVYNVEDRILLFCHPVRALPSARRFCPYNEHSTNMPNCPKCSKPVYFAERKTSLGKDWHGLCLKCEKCNKTLVPGQHAEHEGKPYCNNPCYSALFGPGGFGRGGAESYVYKK</sequence>
<proteinExistence type="predicted"/>
<evidence type="ECO:0000259" key="10">
    <source>
        <dbReference type="PROSITE" id="PS50102"/>
    </source>
</evidence>
<name>A0ABR0B3S0_9CRUS</name>
<dbReference type="CDD" id="cd12503">
    <property type="entry name" value="RRM1_hnRNPH_GRSF1_like"/>
    <property type="match status" value="1"/>
</dbReference>
<dbReference type="Proteomes" id="UP001234178">
    <property type="component" value="Unassembled WGS sequence"/>
</dbReference>
<keyword evidence="1 6" id="KW-0479">Metal-binding</keyword>
<evidence type="ECO:0000313" key="12">
    <source>
        <dbReference type="Proteomes" id="UP001234178"/>
    </source>
</evidence>
<dbReference type="PANTHER" id="PTHR13976">
    <property type="entry name" value="HETEROGENEOUS NUCLEAR RIBONUCLEOPROTEIN-RELATED"/>
    <property type="match status" value="1"/>
</dbReference>
<evidence type="ECO:0000256" key="2">
    <source>
        <dbReference type="ARBA" id="ARBA00022737"/>
    </source>
</evidence>
<organism evidence="11 12">
    <name type="scientific">Daphnia magna</name>
    <dbReference type="NCBI Taxonomy" id="35525"/>
    <lineage>
        <taxon>Eukaryota</taxon>
        <taxon>Metazoa</taxon>
        <taxon>Ecdysozoa</taxon>
        <taxon>Arthropoda</taxon>
        <taxon>Crustacea</taxon>
        <taxon>Branchiopoda</taxon>
        <taxon>Diplostraca</taxon>
        <taxon>Cladocera</taxon>
        <taxon>Anomopoda</taxon>
        <taxon>Daphniidae</taxon>
        <taxon>Daphnia</taxon>
    </lineage>
</organism>
<feature type="domain" description="RRM" evidence="10">
    <location>
        <begin position="121"/>
        <end position="198"/>
    </location>
</feature>
<dbReference type="InterPro" id="IPR050666">
    <property type="entry name" value="ESRP"/>
</dbReference>
<evidence type="ECO:0000256" key="4">
    <source>
        <dbReference type="ARBA" id="ARBA00022884"/>
    </source>
</evidence>
<feature type="compositionally biased region" description="Gly residues" evidence="8">
    <location>
        <begin position="227"/>
        <end position="238"/>
    </location>
</feature>
<dbReference type="InterPro" id="IPR000504">
    <property type="entry name" value="RRM_dom"/>
</dbReference>
<feature type="region of interest" description="Disordered" evidence="8">
    <location>
        <begin position="209"/>
        <end position="288"/>
    </location>
</feature>
<evidence type="ECO:0000256" key="6">
    <source>
        <dbReference type="PROSITE-ProRule" id="PRU00125"/>
    </source>
</evidence>
<dbReference type="CDD" id="cd12506">
    <property type="entry name" value="RRM3_hnRNPH_CRSF1_like"/>
    <property type="match status" value="1"/>
</dbReference>
<evidence type="ECO:0000256" key="5">
    <source>
        <dbReference type="ARBA" id="ARBA00023038"/>
    </source>
</evidence>
<keyword evidence="12" id="KW-1185">Reference proteome</keyword>
<dbReference type="InterPro" id="IPR001781">
    <property type="entry name" value="Znf_LIM"/>
</dbReference>
<evidence type="ECO:0000313" key="11">
    <source>
        <dbReference type="EMBL" id="KAK4036343.1"/>
    </source>
</evidence>
<dbReference type="PROSITE" id="PS50102">
    <property type="entry name" value="RRM"/>
    <property type="match status" value="3"/>
</dbReference>
<keyword evidence="2" id="KW-0677">Repeat</keyword>
<feature type="domain" description="RRM" evidence="10">
    <location>
        <begin position="18"/>
        <end position="97"/>
    </location>
</feature>
<dbReference type="InterPro" id="IPR012677">
    <property type="entry name" value="Nucleotide-bd_a/b_plait_sf"/>
</dbReference>
<evidence type="ECO:0000256" key="8">
    <source>
        <dbReference type="SAM" id="MobiDB-lite"/>
    </source>
</evidence>
<dbReference type="Pfam" id="PF00076">
    <property type="entry name" value="RRM_1"/>
    <property type="match status" value="2"/>
</dbReference>
<accession>A0ABR0B3S0</accession>
<protein>
    <submittedName>
        <fullName evidence="11">Uncharacterized protein</fullName>
    </submittedName>
</protein>
<keyword evidence="4 7" id="KW-0694">RNA-binding</keyword>
<dbReference type="CDD" id="cd09401">
    <property type="entry name" value="LIM_TLP_like"/>
    <property type="match status" value="1"/>
</dbReference>
<dbReference type="SMART" id="SM00360">
    <property type="entry name" value="RRM"/>
    <property type="match status" value="3"/>
</dbReference>
<dbReference type="Gene3D" id="3.30.70.330">
    <property type="match status" value="3"/>
</dbReference>
<dbReference type="Pfam" id="PF00412">
    <property type="entry name" value="LIM"/>
    <property type="match status" value="1"/>
</dbReference>
<evidence type="ECO:0000256" key="3">
    <source>
        <dbReference type="ARBA" id="ARBA00022833"/>
    </source>
</evidence>
<evidence type="ECO:0000256" key="1">
    <source>
        <dbReference type="ARBA" id="ARBA00022723"/>
    </source>
</evidence>
<dbReference type="PROSITE" id="PS50023">
    <property type="entry name" value="LIM_DOMAIN_2"/>
    <property type="match status" value="1"/>
</dbReference>
<feature type="domain" description="LIM zinc-binding" evidence="9">
    <location>
        <begin position="453"/>
        <end position="514"/>
    </location>
</feature>
<evidence type="ECO:0000256" key="7">
    <source>
        <dbReference type="PROSITE-ProRule" id="PRU00176"/>
    </source>
</evidence>
<dbReference type="SUPFAM" id="SSF57716">
    <property type="entry name" value="Glucocorticoid receptor-like (DNA-binding domain)"/>
    <property type="match status" value="2"/>
</dbReference>
<dbReference type="InterPro" id="IPR035979">
    <property type="entry name" value="RBD_domain_sf"/>
</dbReference>
<feature type="compositionally biased region" description="Gly residues" evidence="8">
    <location>
        <begin position="249"/>
        <end position="258"/>
    </location>
</feature>
<dbReference type="PROSITE" id="PS00478">
    <property type="entry name" value="LIM_DOMAIN_1"/>
    <property type="match status" value="1"/>
</dbReference>
<keyword evidence="5 6" id="KW-0440">LIM domain</keyword>
<feature type="compositionally biased region" description="Gly residues" evidence="8">
    <location>
        <begin position="210"/>
        <end position="220"/>
    </location>
</feature>
<reference evidence="11 12" key="1">
    <citation type="journal article" date="2023" name="Nucleic Acids Res.">
        <title>The hologenome of Daphnia magna reveals possible DNA methylation and microbiome-mediated evolution of the host genome.</title>
        <authorList>
            <person name="Chaturvedi A."/>
            <person name="Li X."/>
            <person name="Dhandapani V."/>
            <person name="Marshall H."/>
            <person name="Kissane S."/>
            <person name="Cuenca-Cambronero M."/>
            <person name="Asole G."/>
            <person name="Calvet F."/>
            <person name="Ruiz-Romero M."/>
            <person name="Marangio P."/>
            <person name="Guigo R."/>
            <person name="Rago D."/>
            <person name="Mirbahai L."/>
            <person name="Eastwood N."/>
            <person name="Colbourne J.K."/>
            <person name="Zhou J."/>
            <person name="Mallon E."/>
            <person name="Orsini L."/>
        </authorList>
    </citation>
    <scope>NUCLEOTIDE SEQUENCE [LARGE SCALE GENOMIC DNA]</scope>
    <source>
        <strain evidence="11">LRV0_1</strain>
    </source>
</reference>
<feature type="domain" description="RRM" evidence="10">
    <location>
        <begin position="307"/>
        <end position="383"/>
    </location>
</feature>
<dbReference type="Gene3D" id="2.10.110.10">
    <property type="entry name" value="Cysteine Rich Protein"/>
    <property type="match status" value="1"/>
</dbReference>
<comment type="caution">
    <text evidence="11">The sequence shown here is derived from an EMBL/GenBank/DDBJ whole genome shotgun (WGS) entry which is preliminary data.</text>
</comment>
<evidence type="ECO:0000259" key="9">
    <source>
        <dbReference type="PROSITE" id="PS50023"/>
    </source>
</evidence>
<dbReference type="SMART" id="SM00132">
    <property type="entry name" value="LIM"/>
    <property type="match status" value="1"/>
</dbReference>